<protein>
    <submittedName>
        <fullName evidence="1">Uncharacterized protein</fullName>
    </submittedName>
</protein>
<reference evidence="1 2" key="1">
    <citation type="submission" date="2016-10" db="EMBL/GenBank/DDBJ databases">
        <authorList>
            <person name="de Groot N.N."/>
        </authorList>
    </citation>
    <scope>NUCLEOTIDE SEQUENCE [LARGE SCALE GENOMIC DNA]</scope>
    <source>
        <strain evidence="1 2">DSM 44215</strain>
    </source>
</reference>
<dbReference type="RefSeq" id="WP_139180087.1">
    <property type="nucleotide sequence ID" value="NZ_FNLM01000036.1"/>
</dbReference>
<dbReference type="Proteomes" id="UP000183180">
    <property type="component" value="Unassembled WGS sequence"/>
</dbReference>
<evidence type="ECO:0000313" key="2">
    <source>
        <dbReference type="Proteomes" id="UP000183180"/>
    </source>
</evidence>
<gene>
    <name evidence="1" type="ORF">SAMN04488548_1366</name>
</gene>
<accession>A0A1H2LC18</accession>
<evidence type="ECO:0000313" key="1">
    <source>
        <dbReference type="EMBL" id="SDU78392.1"/>
    </source>
</evidence>
<proteinExistence type="predicted"/>
<dbReference type="AlphaFoldDB" id="A0A1H2LC18"/>
<name>A0A1H2LC18_9ACTN</name>
<sequence length="89" mass="10005">MVEPPSIDYVVQQETLAPIIGRATHFLLTVSMPETPPRNIPSTTGKQSAVSEWTDDNGTRHWIDDHGREHVDLTAEQTLHLDINYNLGE</sequence>
<dbReference type="EMBL" id="FNLM01000036">
    <property type="protein sequence ID" value="SDU78392.1"/>
    <property type="molecule type" value="Genomic_DNA"/>
</dbReference>
<organism evidence="1 2">
    <name type="scientific">Gordonia westfalica</name>
    <dbReference type="NCBI Taxonomy" id="158898"/>
    <lineage>
        <taxon>Bacteria</taxon>
        <taxon>Bacillati</taxon>
        <taxon>Actinomycetota</taxon>
        <taxon>Actinomycetes</taxon>
        <taxon>Mycobacteriales</taxon>
        <taxon>Gordoniaceae</taxon>
        <taxon>Gordonia</taxon>
    </lineage>
</organism>
<dbReference type="STRING" id="158898.SAMN04488548_1366"/>